<feature type="region of interest" description="Disordered" evidence="1">
    <location>
        <begin position="68"/>
        <end position="103"/>
    </location>
</feature>
<dbReference type="RefSeq" id="WP_382420341.1">
    <property type="nucleotide sequence ID" value="NZ_JBHSCW010000001.1"/>
</dbReference>
<dbReference type="Pfam" id="PF04338">
    <property type="entry name" value="DUF481"/>
    <property type="match status" value="1"/>
</dbReference>
<feature type="compositionally biased region" description="Low complexity" evidence="1">
    <location>
        <begin position="77"/>
        <end position="88"/>
    </location>
</feature>
<gene>
    <name evidence="2" type="ORF">ACFOW6_01265</name>
</gene>
<dbReference type="Proteomes" id="UP001595799">
    <property type="component" value="Unassembled WGS sequence"/>
</dbReference>
<name>A0ABV8UH80_9PROT</name>
<evidence type="ECO:0000313" key="3">
    <source>
        <dbReference type="Proteomes" id="UP001595799"/>
    </source>
</evidence>
<proteinExistence type="predicted"/>
<dbReference type="InterPro" id="IPR007433">
    <property type="entry name" value="DUF481"/>
</dbReference>
<comment type="caution">
    <text evidence="2">The sequence shown here is derived from an EMBL/GenBank/DDBJ whole genome shotgun (WGS) entry which is preliminary data.</text>
</comment>
<feature type="compositionally biased region" description="Acidic residues" evidence="1">
    <location>
        <begin position="89"/>
        <end position="98"/>
    </location>
</feature>
<sequence>MSPLIVSAVPVAADQVHLDNGDRISGEVVSVEEGAVVIDTDYSGPLSIAADRVVRLESEDEDISLRWDSLRERRASPPEAEGESSTPGEEAEATEGEAESPWSGSLEVGFAAVDAARSRQEYLVDMENAWTVEDDRLDLDVDIRHERARGNTLVDRQRVGTAYNRYLTDRLFLAPGLQYRRDSVADLERRITAVMQAGYDVFNSKEQSLTVQAGPGYRREKIEDEEVYQDLLAVWDARYERRLSSLVEGVSFFHEQSGATDVYGETGRLLFEMETGLRYKIFGDLYLAGVTELDLDSDPRGEADHLERTLRLRLGYKW</sequence>
<keyword evidence="3" id="KW-1185">Reference proteome</keyword>
<dbReference type="EMBL" id="JBHSCW010000001">
    <property type="protein sequence ID" value="MFC4350163.1"/>
    <property type="molecule type" value="Genomic_DNA"/>
</dbReference>
<protein>
    <submittedName>
        <fullName evidence="2">DUF481 domain-containing protein</fullName>
    </submittedName>
</protein>
<reference evidence="3" key="1">
    <citation type="journal article" date="2019" name="Int. J. Syst. Evol. Microbiol.">
        <title>The Global Catalogue of Microorganisms (GCM) 10K type strain sequencing project: providing services to taxonomists for standard genome sequencing and annotation.</title>
        <authorList>
            <consortium name="The Broad Institute Genomics Platform"/>
            <consortium name="The Broad Institute Genome Sequencing Center for Infectious Disease"/>
            <person name="Wu L."/>
            <person name="Ma J."/>
        </authorList>
    </citation>
    <scope>NUCLEOTIDE SEQUENCE [LARGE SCALE GENOMIC DNA]</scope>
    <source>
        <strain evidence="3">CECT 8472</strain>
    </source>
</reference>
<evidence type="ECO:0000256" key="1">
    <source>
        <dbReference type="SAM" id="MobiDB-lite"/>
    </source>
</evidence>
<organism evidence="2 3">
    <name type="scientific">Fodinicurvata halophila</name>
    <dbReference type="NCBI Taxonomy" id="1419723"/>
    <lineage>
        <taxon>Bacteria</taxon>
        <taxon>Pseudomonadati</taxon>
        <taxon>Pseudomonadota</taxon>
        <taxon>Alphaproteobacteria</taxon>
        <taxon>Rhodospirillales</taxon>
        <taxon>Rhodovibrionaceae</taxon>
        <taxon>Fodinicurvata</taxon>
    </lineage>
</organism>
<evidence type="ECO:0000313" key="2">
    <source>
        <dbReference type="EMBL" id="MFC4350163.1"/>
    </source>
</evidence>
<accession>A0ABV8UH80</accession>